<accession>A0A420J3J5</accession>
<name>A0A420J3J5_9PEZI</name>
<keyword evidence="1" id="KW-0238">DNA-binding</keyword>
<evidence type="ECO:0000313" key="4">
    <source>
        <dbReference type="EMBL" id="RKF81341.1"/>
    </source>
</evidence>
<dbReference type="AlphaFoldDB" id="A0A420J3J5"/>
<reference evidence="4 5" key="1">
    <citation type="journal article" date="2018" name="BMC Genomics">
        <title>Comparative genome analyses reveal sequence features reflecting distinct modes of host-adaptation between dicot and monocot powdery mildew.</title>
        <authorList>
            <person name="Wu Y."/>
            <person name="Ma X."/>
            <person name="Pan Z."/>
            <person name="Kale S.D."/>
            <person name="Song Y."/>
            <person name="King H."/>
            <person name="Zhang Q."/>
            <person name="Presley C."/>
            <person name="Deng X."/>
            <person name="Wei C.I."/>
            <person name="Xiao S."/>
        </authorList>
    </citation>
    <scope>NUCLEOTIDE SEQUENCE [LARGE SCALE GENOMIC DNA]</scope>
    <source>
        <strain evidence="4">UMSG3</strain>
    </source>
</reference>
<feature type="domain" description="HTH CENPB-type" evidence="3">
    <location>
        <begin position="82"/>
        <end position="152"/>
    </location>
</feature>
<keyword evidence="5" id="KW-1185">Reference proteome</keyword>
<dbReference type="EMBL" id="MCBQ01003668">
    <property type="protein sequence ID" value="RKF81341.1"/>
    <property type="molecule type" value="Genomic_DNA"/>
</dbReference>
<organism evidence="4 5">
    <name type="scientific">Golovinomyces cichoracearum</name>
    <dbReference type="NCBI Taxonomy" id="62708"/>
    <lineage>
        <taxon>Eukaryota</taxon>
        <taxon>Fungi</taxon>
        <taxon>Dikarya</taxon>
        <taxon>Ascomycota</taxon>
        <taxon>Pezizomycotina</taxon>
        <taxon>Leotiomycetes</taxon>
        <taxon>Erysiphales</taxon>
        <taxon>Erysiphaceae</taxon>
        <taxon>Golovinomyces</taxon>
    </lineage>
</organism>
<comment type="caution">
    <text evidence="4">The sequence shown here is derived from an EMBL/GenBank/DDBJ whole genome shotgun (WGS) entry which is preliminary data.</text>
</comment>
<feature type="region of interest" description="Disordered" evidence="2">
    <location>
        <begin position="154"/>
        <end position="258"/>
    </location>
</feature>
<proteinExistence type="predicted"/>
<evidence type="ECO:0000259" key="3">
    <source>
        <dbReference type="PROSITE" id="PS51253"/>
    </source>
</evidence>
<evidence type="ECO:0000256" key="2">
    <source>
        <dbReference type="SAM" id="MobiDB-lite"/>
    </source>
</evidence>
<dbReference type="STRING" id="62708.A0A420J3J5"/>
<evidence type="ECO:0000256" key="1">
    <source>
        <dbReference type="ARBA" id="ARBA00023125"/>
    </source>
</evidence>
<dbReference type="GO" id="GO:0003677">
    <property type="term" value="F:DNA binding"/>
    <property type="evidence" value="ECO:0007669"/>
    <property type="project" value="UniProtKB-KW"/>
</dbReference>
<feature type="compositionally biased region" description="Basic and acidic residues" evidence="2">
    <location>
        <begin position="161"/>
        <end position="224"/>
    </location>
</feature>
<dbReference type="InterPro" id="IPR006600">
    <property type="entry name" value="HTH_CenpB_DNA-bd_dom"/>
</dbReference>
<protein>
    <recommendedName>
        <fullName evidence="3">HTH CENPB-type domain-containing protein</fullName>
    </recommendedName>
</protein>
<dbReference type="PROSITE" id="PS51253">
    <property type="entry name" value="HTH_CENPB"/>
    <property type="match status" value="1"/>
</dbReference>
<evidence type="ECO:0000313" key="5">
    <source>
        <dbReference type="Proteomes" id="UP000283383"/>
    </source>
</evidence>
<dbReference type="Proteomes" id="UP000283383">
    <property type="component" value="Unassembled WGS sequence"/>
</dbReference>
<gene>
    <name evidence="4" type="ORF">GcM3_036036</name>
</gene>
<dbReference type="Pfam" id="PF03221">
    <property type="entry name" value="HTH_Tnp_Tc5"/>
    <property type="match status" value="1"/>
</dbReference>
<sequence>MPKVTPIASRQTEKDLIQRIKSLPKYATKAYIDREYRIREAISAYNDPLQDEISSLRIAAGVMDVPYSTLRDRYTGHNTLADNGGHNGLLDEAQEATLINYIDQSIERGLPIRYDMIISAASQILRACGVDKPIGKNWVYRWVKKQQKLDRYHSITTTPLDKQKKREEKEAEKEAIAKRKKAREDNRKEAIAKRKKEREDKRKEAIAKRKKAGEDKRKEADEQRALQPPKRRGRPKKIKSDSQEAMPEALMDQSQAIL</sequence>